<dbReference type="InterPro" id="IPR036249">
    <property type="entry name" value="Thioredoxin-like_sf"/>
</dbReference>
<organism evidence="2 3">
    <name type="scientific">Sinobacterium norvegicum</name>
    <dbReference type="NCBI Taxonomy" id="1641715"/>
    <lineage>
        <taxon>Bacteria</taxon>
        <taxon>Pseudomonadati</taxon>
        <taxon>Pseudomonadota</taxon>
        <taxon>Gammaproteobacteria</taxon>
        <taxon>Cellvibrionales</taxon>
        <taxon>Spongiibacteraceae</taxon>
        <taxon>Sinobacterium</taxon>
    </lineage>
</organism>
<feature type="domain" description="GST N-terminal" evidence="1">
    <location>
        <begin position="8"/>
        <end position="75"/>
    </location>
</feature>
<dbReference type="InterPro" id="IPR050931">
    <property type="entry name" value="Mito_Protein_Transport_Metaxin"/>
</dbReference>
<keyword evidence="3" id="KW-1185">Reference proteome</keyword>
<comment type="caution">
    <text evidence="2">The sequence shown here is derived from an EMBL/GenBank/DDBJ whole genome shotgun (WGS) entry which is preliminary data.</text>
</comment>
<evidence type="ECO:0000259" key="1">
    <source>
        <dbReference type="Pfam" id="PF13417"/>
    </source>
</evidence>
<proteinExistence type="predicted"/>
<dbReference type="PANTHER" id="PTHR12289:SF41">
    <property type="entry name" value="FAILED AXON CONNECTIONS-RELATED"/>
    <property type="match status" value="1"/>
</dbReference>
<dbReference type="Pfam" id="PF13417">
    <property type="entry name" value="GST_N_3"/>
    <property type="match status" value="1"/>
</dbReference>
<reference evidence="2" key="1">
    <citation type="submission" date="2021-12" db="EMBL/GenBank/DDBJ databases">
        <authorList>
            <person name="Rodrigo-Torres L."/>
            <person name="Arahal R. D."/>
            <person name="Lucena T."/>
        </authorList>
    </citation>
    <scope>NUCLEOTIDE SEQUENCE</scope>
    <source>
        <strain evidence="2">CECT 8267</strain>
    </source>
</reference>
<dbReference type="InterPro" id="IPR004045">
    <property type="entry name" value="Glutathione_S-Trfase_N"/>
</dbReference>
<dbReference type="RefSeq" id="WP_237443808.1">
    <property type="nucleotide sequence ID" value="NZ_CAKLPX010000001.1"/>
</dbReference>
<sequence>MIEIFGPNVSPFVIKVLAAANYKQLPYTHTENVSIRELSKLNPHTGKVPVVLIEGEAIFDSTLILRQFDKIKAEPALQSEDKKVAAKQRMLEDWSDESLYWYNQALRWAPENEERTILQNSRFVPLFARPFAKPLLRHLVGKQPKAQGLGRLPYKVLLAELGGKLEDLELLLGESTFFFSENPSAADFAIYGVFCTGLLDGVTPDFEALMSKHPALLKWHKRVAAVSGHLTSQASGI</sequence>
<evidence type="ECO:0000313" key="2">
    <source>
        <dbReference type="EMBL" id="CAH0991151.1"/>
    </source>
</evidence>
<dbReference type="CDD" id="cd00570">
    <property type="entry name" value="GST_N_family"/>
    <property type="match status" value="1"/>
</dbReference>
<protein>
    <recommendedName>
        <fullName evidence="1">GST N-terminal domain-containing protein</fullName>
    </recommendedName>
</protein>
<dbReference type="Pfam" id="PF13410">
    <property type="entry name" value="GST_C_2"/>
    <property type="match status" value="1"/>
</dbReference>
<accession>A0ABM9AD73</accession>
<gene>
    <name evidence="2" type="ORF">SIN8267_01253</name>
</gene>
<name>A0ABM9AD73_9GAMM</name>
<evidence type="ECO:0000313" key="3">
    <source>
        <dbReference type="Proteomes" id="UP000838100"/>
    </source>
</evidence>
<dbReference type="EMBL" id="CAKLPX010000001">
    <property type="protein sequence ID" value="CAH0991151.1"/>
    <property type="molecule type" value="Genomic_DNA"/>
</dbReference>
<dbReference type="PANTHER" id="PTHR12289">
    <property type="entry name" value="METAXIN RELATED"/>
    <property type="match status" value="1"/>
</dbReference>
<dbReference type="InterPro" id="IPR036282">
    <property type="entry name" value="Glutathione-S-Trfase_C_sf"/>
</dbReference>
<dbReference type="SUPFAM" id="SSF52833">
    <property type="entry name" value="Thioredoxin-like"/>
    <property type="match status" value="1"/>
</dbReference>
<dbReference type="Gene3D" id="3.40.30.10">
    <property type="entry name" value="Glutaredoxin"/>
    <property type="match status" value="1"/>
</dbReference>
<dbReference type="Proteomes" id="UP000838100">
    <property type="component" value="Unassembled WGS sequence"/>
</dbReference>
<dbReference type="Gene3D" id="1.20.1050.10">
    <property type="match status" value="2"/>
</dbReference>
<dbReference type="SUPFAM" id="SSF47616">
    <property type="entry name" value="GST C-terminal domain-like"/>
    <property type="match status" value="1"/>
</dbReference>